<reference evidence="1" key="1">
    <citation type="submission" date="2019-12" db="EMBL/GenBank/DDBJ databases">
        <title>The whole-genome sequencing of Haloarcula japonica strain pws8.</title>
        <authorList>
            <person name="Verma D.K."/>
            <person name="Gopal K."/>
            <person name="Prasad E.S."/>
        </authorList>
    </citation>
    <scope>NUCLEOTIDE SEQUENCE</scope>
    <source>
        <strain evidence="1">Pws8</strain>
    </source>
</reference>
<evidence type="ECO:0000313" key="2">
    <source>
        <dbReference type="Proteomes" id="UP000610611"/>
    </source>
</evidence>
<accession>A0A847UAC5</accession>
<evidence type="ECO:0008006" key="3">
    <source>
        <dbReference type="Google" id="ProtNLM"/>
    </source>
</evidence>
<evidence type="ECO:0000313" key="1">
    <source>
        <dbReference type="EMBL" id="NLV08174.1"/>
    </source>
</evidence>
<gene>
    <name evidence="1" type="ORF">GOC83_18785</name>
</gene>
<proteinExistence type="predicted"/>
<dbReference type="AlphaFoldDB" id="A0A847UAC5"/>
<comment type="caution">
    <text evidence="1">The sequence shown here is derived from an EMBL/GenBank/DDBJ whole genome shotgun (WGS) entry which is preliminary data.</text>
</comment>
<name>A0A847UAC5_9EURY</name>
<sequence length="50" mass="6125">MGNVQCPRCEKVFNTFLDDERMRLGSFYDSEREESFDRLCEKCYRFVMDK</sequence>
<organism evidence="1 2">
    <name type="scientific">Haloarcula rubripromontorii</name>
    <dbReference type="NCBI Taxonomy" id="1705562"/>
    <lineage>
        <taxon>Archaea</taxon>
        <taxon>Methanobacteriati</taxon>
        <taxon>Methanobacteriota</taxon>
        <taxon>Stenosarchaea group</taxon>
        <taxon>Halobacteria</taxon>
        <taxon>Halobacteriales</taxon>
        <taxon>Haloarculaceae</taxon>
        <taxon>Haloarcula</taxon>
    </lineage>
</organism>
<protein>
    <recommendedName>
        <fullName evidence="3">Small CPxCG-related zinc finger protein</fullName>
    </recommendedName>
</protein>
<dbReference type="Proteomes" id="UP000610611">
    <property type="component" value="Unassembled WGS sequence"/>
</dbReference>
<dbReference type="RefSeq" id="WP_154021066.1">
    <property type="nucleotide sequence ID" value="NZ_JAWJXX010000010.1"/>
</dbReference>
<dbReference type="EMBL" id="WOWB01000005">
    <property type="protein sequence ID" value="NLV08174.1"/>
    <property type="molecule type" value="Genomic_DNA"/>
</dbReference>